<feature type="transmembrane region" description="Helical" evidence="1">
    <location>
        <begin position="126"/>
        <end position="149"/>
    </location>
</feature>
<evidence type="ECO:0000313" key="3">
    <source>
        <dbReference type="Proteomes" id="UP001148614"/>
    </source>
</evidence>
<feature type="transmembrane region" description="Helical" evidence="1">
    <location>
        <begin position="161"/>
        <end position="182"/>
    </location>
</feature>
<reference evidence="2" key="1">
    <citation type="submission" date="2022-07" db="EMBL/GenBank/DDBJ databases">
        <title>Genome Sequence of Xylaria arbuscula.</title>
        <authorList>
            <person name="Buettner E."/>
        </authorList>
    </citation>
    <scope>NUCLEOTIDE SEQUENCE</scope>
    <source>
        <strain evidence="2">VT107</strain>
    </source>
</reference>
<dbReference type="Proteomes" id="UP001148614">
    <property type="component" value="Unassembled WGS sequence"/>
</dbReference>
<keyword evidence="1" id="KW-0472">Membrane</keyword>
<evidence type="ECO:0000313" key="2">
    <source>
        <dbReference type="EMBL" id="KAJ3560740.1"/>
    </source>
</evidence>
<protein>
    <recommendedName>
        <fullName evidence="4">G protein-coupled receptor GPR1 C-terminal domain-containing protein</fullName>
    </recommendedName>
</protein>
<comment type="caution">
    <text evidence="2">The sequence shown here is derived from an EMBL/GenBank/DDBJ whole genome shotgun (WGS) entry which is preliminary data.</text>
</comment>
<organism evidence="2 3">
    <name type="scientific">Xylaria arbuscula</name>
    <dbReference type="NCBI Taxonomy" id="114810"/>
    <lineage>
        <taxon>Eukaryota</taxon>
        <taxon>Fungi</taxon>
        <taxon>Dikarya</taxon>
        <taxon>Ascomycota</taxon>
        <taxon>Pezizomycotina</taxon>
        <taxon>Sordariomycetes</taxon>
        <taxon>Xylariomycetidae</taxon>
        <taxon>Xylariales</taxon>
        <taxon>Xylariaceae</taxon>
        <taxon>Xylaria</taxon>
    </lineage>
</organism>
<dbReference type="EMBL" id="JANPWZ010002194">
    <property type="protein sequence ID" value="KAJ3560740.1"/>
    <property type="molecule type" value="Genomic_DNA"/>
</dbReference>
<gene>
    <name evidence="2" type="ORF">NPX13_g9200</name>
</gene>
<evidence type="ECO:0000256" key="1">
    <source>
        <dbReference type="SAM" id="Phobius"/>
    </source>
</evidence>
<dbReference type="AlphaFoldDB" id="A0A9W8THX2"/>
<evidence type="ECO:0008006" key="4">
    <source>
        <dbReference type="Google" id="ProtNLM"/>
    </source>
</evidence>
<sequence length="189" mass="21285">MLIDEPSSDSGLQPYVRRPSYVIQSSISTVPINVSHTLTAQKLHHSNPFEQTSPSVFSERSVIANELGEIGTLSDIPAARIRTPRKSTSSQVYQTESNIKNTYTSPERENIRKRSRKMEKEVRRMLLLRGYPMLYVILWIPGIVSRLLQAAGNEAAANSRVLIGLQASTQFVGLANAITYGWNQQWRQK</sequence>
<keyword evidence="1" id="KW-1133">Transmembrane helix</keyword>
<proteinExistence type="predicted"/>
<name>A0A9W8THX2_9PEZI</name>
<accession>A0A9W8THX2</accession>
<keyword evidence="1" id="KW-0812">Transmembrane</keyword>
<keyword evidence="3" id="KW-1185">Reference proteome</keyword>